<comment type="caution">
    <text evidence="1">The sequence shown here is derived from an EMBL/GenBank/DDBJ whole genome shotgun (WGS) entry which is preliminary data.</text>
</comment>
<evidence type="ECO:0000313" key="2">
    <source>
        <dbReference type="Proteomes" id="UP000271010"/>
    </source>
</evidence>
<dbReference type="AlphaFoldDB" id="A0A3M9N4Z4"/>
<sequence>MDAIAVRIYHLWQKSYIFVDMLKKVSHVIQHHLKYPLMWVMLLWALTLPGQEVEVYRFLFGDTSSATPRLHLGAADHQGKGASIKAEGLHVFQDAKASSYLVLSLPQNLSVSADYILPAFSPAYDEPSVSYAVVPVALLRLAQLLPSCLQPNAP</sequence>
<organism evidence="1 2">
    <name type="scientific">Rufibacter immobilis</name>
    <dbReference type="NCBI Taxonomy" id="1348778"/>
    <lineage>
        <taxon>Bacteria</taxon>
        <taxon>Pseudomonadati</taxon>
        <taxon>Bacteroidota</taxon>
        <taxon>Cytophagia</taxon>
        <taxon>Cytophagales</taxon>
        <taxon>Hymenobacteraceae</taxon>
        <taxon>Rufibacter</taxon>
    </lineage>
</organism>
<dbReference type="EMBL" id="RJJE01000001">
    <property type="protein sequence ID" value="RNI32852.1"/>
    <property type="molecule type" value="Genomic_DNA"/>
</dbReference>
<gene>
    <name evidence="1" type="ORF">EFA69_00045</name>
</gene>
<evidence type="ECO:0000313" key="1">
    <source>
        <dbReference type="EMBL" id="RNI32852.1"/>
    </source>
</evidence>
<proteinExistence type="predicted"/>
<accession>A0A3M9N4Z4</accession>
<protein>
    <submittedName>
        <fullName evidence="1">Uncharacterized protein</fullName>
    </submittedName>
</protein>
<reference evidence="1 2" key="1">
    <citation type="submission" date="2018-11" db="EMBL/GenBank/DDBJ databases">
        <title>Rufibacter latericius sp. nov., isolated from water in Baiyang Lake.</title>
        <authorList>
            <person name="Yang Y."/>
        </authorList>
    </citation>
    <scope>NUCLEOTIDE SEQUENCE [LARGE SCALE GENOMIC DNA]</scope>
    <source>
        <strain evidence="1 2">MCC P1</strain>
    </source>
</reference>
<keyword evidence="2" id="KW-1185">Reference proteome</keyword>
<dbReference type="Proteomes" id="UP000271010">
    <property type="component" value="Unassembled WGS sequence"/>
</dbReference>
<name>A0A3M9N4Z4_9BACT</name>